<accession>A0A1I5UT30</accession>
<evidence type="ECO:0000259" key="1">
    <source>
        <dbReference type="Pfam" id="PF01261"/>
    </source>
</evidence>
<dbReference type="InterPro" id="IPR050312">
    <property type="entry name" value="IolE/XylAMocC-like"/>
</dbReference>
<dbReference type="PANTHER" id="PTHR12110">
    <property type="entry name" value="HYDROXYPYRUVATE ISOMERASE"/>
    <property type="match status" value="1"/>
</dbReference>
<dbReference type="OrthoDB" id="9798407at2"/>
<dbReference type="Gene3D" id="3.20.20.150">
    <property type="entry name" value="Divalent-metal-dependent TIM barrel enzymes"/>
    <property type="match status" value="1"/>
</dbReference>
<dbReference type="STRING" id="937334.SAMN05444406_10857"/>
<keyword evidence="3" id="KW-1185">Reference proteome</keyword>
<keyword evidence="2" id="KW-0413">Isomerase</keyword>
<reference evidence="2 3" key="1">
    <citation type="submission" date="2016-10" db="EMBL/GenBank/DDBJ databases">
        <authorList>
            <person name="de Groot N.N."/>
        </authorList>
    </citation>
    <scope>NUCLEOTIDE SEQUENCE [LARGE SCALE GENOMIC DNA]</scope>
    <source>
        <strain evidence="2 3">DSM 20678</strain>
    </source>
</reference>
<evidence type="ECO:0000313" key="3">
    <source>
        <dbReference type="Proteomes" id="UP000198577"/>
    </source>
</evidence>
<organism evidence="2 3">
    <name type="scientific">Caldicoprobacter faecalis</name>
    <dbReference type="NCBI Taxonomy" id="937334"/>
    <lineage>
        <taxon>Bacteria</taxon>
        <taxon>Bacillati</taxon>
        <taxon>Bacillota</taxon>
        <taxon>Clostridia</taxon>
        <taxon>Caldicoprobacterales</taxon>
        <taxon>Caldicoprobacteraceae</taxon>
        <taxon>Caldicoprobacter</taxon>
    </lineage>
</organism>
<dbReference type="AlphaFoldDB" id="A0A1I5UT30"/>
<dbReference type="RefSeq" id="WP_092282188.1">
    <property type="nucleotide sequence ID" value="NZ_FOXR01000008.1"/>
</dbReference>
<dbReference type="PANTHER" id="PTHR12110:SF41">
    <property type="entry name" value="INOSOSE DEHYDRATASE"/>
    <property type="match status" value="1"/>
</dbReference>
<dbReference type="Pfam" id="PF01261">
    <property type="entry name" value="AP_endonuc_2"/>
    <property type="match status" value="1"/>
</dbReference>
<dbReference type="InterPro" id="IPR036237">
    <property type="entry name" value="Xyl_isomerase-like_sf"/>
</dbReference>
<gene>
    <name evidence="2" type="ORF">SAMN05444406_10857</name>
</gene>
<dbReference type="InterPro" id="IPR013022">
    <property type="entry name" value="Xyl_isomerase-like_TIM-brl"/>
</dbReference>
<name>A0A1I5UT30_9FIRM</name>
<evidence type="ECO:0000313" key="2">
    <source>
        <dbReference type="EMBL" id="SFP98464.1"/>
    </source>
</evidence>
<dbReference type="GO" id="GO:0016853">
    <property type="term" value="F:isomerase activity"/>
    <property type="evidence" value="ECO:0007669"/>
    <property type="project" value="UniProtKB-KW"/>
</dbReference>
<protein>
    <submittedName>
        <fullName evidence="2">Sugar phosphate isomerase/epimerase</fullName>
    </submittedName>
</protein>
<sequence>MKNLGLQLYSVKELAQKDFIGTLKEVAEVGYDGVEFAGFFNTPAKELKKALDDLNLTPCGSHTGIDLLQNSLDEVIEYNLEIGNRYIVCPGIPPHMRDSADAYKRLGELFNRIGQRCKQHGIQFAYHNHAFEFEKFDGEYGLDILMSNTDPELVHLELDTFWVEYCGLKSVDFMRKYPQQCSSLIHIKDLKSTDKKVSTEIGSGIMDFVEIVRVGKELGIKWYIVEQEEFEIPQLESIRQSLNYMRSIL</sequence>
<proteinExistence type="predicted"/>
<dbReference type="EMBL" id="FOXR01000008">
    <property type="protein sequence ID" value="SFP98464.1"/>
    <property type="molecule type" value="Genomic_DNA"/>
</dbReference>
<feature type="domain" description="Xylose isomerase-like TIM barrel" evidence="1">
    <location>
        <begin position="24"/>
        <end position="247"/>
    </location>
</feature>
<dbReference type="Proteomes" id="UP000198577">
    <property type="component" value="Unassembled WGS sequence"/>
</dbReference>
<dbReference type="SUPFAM" id="SSF51658">
    <property type="entry name" value="Xylose isomerase-like"/>
    <property type="match status" value="1"/>
</dbReference>